<comment type="caution">
    <text evidence="2">The sequence shown here is derived from an EMBL/GenBank/DDBJ whole genome shotgun (WGS) entry which is preliminary data.</text>
</comment>
<proteinExistence type="predicted"/>
<accession>A0A1J5ST26</accession>
<dbReference type="EMBL" id="MLJW01000019">
    <property type="protein sequence ID" value="OIR11673.1"/>
    <property type="molecule type" value="Genomic_DNA"/>
</dbReference>
<evidence type="ECO:0000313" key="2">
    <source>
        <dbReference type="EMBL" id="OIR11673.1"/>
    </source>
</evidence>
<organism evidence="2">
    <name type="scientific">mine drainage metagenome</name>
    <dbReference type="NCBI Taxonomy" id="410659"/>
    <lineage>
        <taxon>unclassified sequences</taxon>
        <taxon>metagenomes</taxon>
        <taxon>ecological metagenomes</taxon>
    </lineage>
</organism>
<keyword evidence="1" id="KW-1133">Transmembrane helix</keyword>
<name>A0A1J5ST26_9ZZZZ</name>
<dbReference type="InterPro" id="IPR012902">
    <property type="entry name" value="N_methyl_site"/>
</dbReference>
<evidence type="ECO:0000256" key="1">
    <source>
        <dbReference type="SAM" id="Phobius"/>
    </source>
</evidence>
<feature type="transmembrane region" description="Helical" evidence="1">
    <location>
        <begin position="12"/>
        <end position="39"/>
    </location>
</feature>
<dbReference type="PROSITE" id="PS00409">
    <property type="entry name" value="PROKAR_NTER_METHYL"/>
    <property type="match status" value="1"/>
</dbReference>
<keyword evidence="1" id="KW-0472">Membrane</keyword>
<reference evidence="2" key="1">
    <citation type="submission" date="2016-10" db="EMBL/GenBank/DDBJ databases">
        <title>Sequence of Gallionella enrichment culture.</title>
        <authorList>
            <person name="Poehlein A."/>
            <person name="Muehling M."/>
            <person name="Daniel R."/>
        </authorList>
    </citation>
    <scope>NUCLEOTIDE SEQUENCE</scope>
</reference>
<sequence>MSTNPSSLTQRGISLIELIMFIVIISVSLAGILLVMDLVTRHSADSLIRKQAFAVAESMLEEIRLQALSGTACAGTLGPNAARANVSSVCDYNGYSTTNGILDFSTNATVQNLKSYNIANVSVTQIPTLGGTPITAGSGVMITVTVADPTGATVDVTGYRAGN</sequence>
<protein>
    <submittedName>
        <fullName evidence="2">Uncharacterized protein</fullName>
    </submittedName>
</protein>
<dbReference type="AlphaFoldDB" id="A0A1J5ST26"/>
<keyword evidence="1" id="KW-0812">Transmembrane</keyword>
<gene>
    <name evidence="2" type="ORF">GALL_65290</name>
</gene>